<protein>
    <submittedName>
        <fullName evidence="1">Uncharacterized protein</fullName>
    </submittedName>
</protein>
<organism evidence="1 2">
    <name type="scientific">Ixodes persulcatus</name>
    <name type="common">Taiga tick</name>
    <dbReference type="NCBI Taxonomy" id="34615"/>
    <lineage>
        <taxon>Eukaryota</taxon>
        <taxon>Metazoa</taxon>
        <taxon>Ecdysozoa</taxon>
        <taxon>Arthropoda</taxon>
        <taxon>Chelicerata</taxon>
        <taxon>Arachnida</taxon>
        <taxon>Acari</taxon>
        <taxon>Parasitiformes</taxon>
        <taxon>Ixodida</taxon>
        <taxon>Ixodoidea</taxon>
        <taxon>Ixodidae</taxon>
        <taxon>Ixodinae</taxon>
        <taxon>Ixodes</taxon>
    </lineage>
</organism>
<proteinExistence type="predicted"/>
<dbReference type="EMBL" id="JABSTQ010010024">
    <property type="protein sequence ID" value="KAG0424046.1"/>
    <property type="molecule type" value="Genomic_DNA"/>
</dbReference>
<evidence type="ECO:0000313" key="1">
    <source>
        <dbReference type="EMBL" id="KAG0424046.1"/>
    </source>
</evidence>
<gene>
    <name evidence="1" type="ORF">HPB47_000207</name>
</gene>
<keyword evidence="2" id="KW-1185">Reference proteome</keyword>
<name>A0AC60PSU4_IXOPE</name>
<comment type="caution">
    <text evidence="1">The sequence shown here is derived from an EMBL/GenBank/DDBJ whole genome shotgun (WGS) entry which is preliminary data.</text>
</comment>
<reference evidence="1 2" key="1">
    <citation type="journal article" date="2020" name="Cell">
        <title>Large-Scale Comparative Analyses of Tick Genomes Elucidate Their Genetic Diversity and Vector Capacities.</title>
        <authorList>
            <consortium name="Tick Genome and Microbiome Consortium (TIGMIC)"/>
            <person name="Jia N."/>
            <person name="Wang J."/>
            <person name="Shi W."/>
            <person name="Du L."/>
            <person name="Sun Y."/>
            <person name="Zhan W."/>
            <person name="Jiang J.F."/>
            <person name="Wang Q."/>
            <person name="Zhang B."/>
            <person name="Ji P."/>
            <person name="Bell-Sakyi L."/>
            <person name="Cui X.M."/>
            <person name="Yuan T.T."/>
            <person name="Jiang B.G."/>
            <person name="Yang W.F."/>
            <person name="Lam T.T."/>
            <person name="Chang Q.C."/>
            <person name="Ding S.J."/>
            <person name="Wang X.J."/>
            <person name="Zhu J.G."/>
            <person name="Ruan X.D."/>
            <person name="Zhao L."/>
            <person name="Wei J.T."/>
            <person name="Ye R.Z."/>
            <person name="Que T.C."/>
            <person name="Du C.H."/>
            <person name="Zhou Y.H."/>
            <person name="Cheng J.X."/>
            <person name="Dai P.F."/>
            <person name="Guo W.B."/>
            <person name="Han X.H."/>
            <person name="Huang E.J."/>
            <person name="Li L.F."/>
            <person name="Wei W."/>
            <person name="Gao Y.C."/>
            <person name="Liu J.Z."/>
            <person name="Shao H.Z."/>
            <person name="Wang X."/>
            <person name="Wang C.C."/>
            <person name="Yang T.C."/>
            <person name="Huo Q.B."/>
            <person name="Li W."/>
            <person name="Chen H.Y."/>
            <person name="Chen S.E."/>
            <person name="Zhou L.G."/>
            <person name="Ni X.B."/>
            <person name="Tian J.H."/>
            <person name="Sheng Y."/>
            <person name="Liu T."/>
            <person name="Pan Y.S."/>
            <person name="Xia L.Y."/>
            <person name="Li J."/>
            <person name="Zhao F."/>
            <person name="Cao W.C."/>
        </authorList>
    </citation>
    <scope>NUCLEOTIDE SEQUENCE [LARGE SCALE GENOMIC DNA]</scope>
    <source>
        <strain evidence="1">Iper-2018</strain>
    </source>
</reference>
<dbReference type="Proteomes" id="UP000805193">
    <property type="component" value="Unassembled WGS sequence"/>
</dbReference>
<evidence type="ECO:0000313" key="2">
    <source>
        <dbReference type="Proteomes" id="UP000805193"/>
    </source>
</evidence>
<sequence length="100" mass="11554">MLLQCNALSMVKLLQEVLLHFGKHIRDVCMLVSDSASYMRKLYQDLCQSDLRLTGIHLSNACHLLNNVLAEAELWLEGHRQALPRQPRPDLEAKRLRHKP</sequence>
<accession>A0AC60PSU4</accession>